<evidence type="ECO:0000313" key="7">
    <source>
        <dbReference type="EMBL" id="JAP99547.1"/>
    </source>
</evidence>
<dbReference type="SUPFAM" id="SSF49265">
    <property type="entry name" value="Fibronectin type III"/>
    <property type="match status" value="1"/>
</dbReference>
<dbReference type="GO" id="GO:0030424">
    <property type="term" value="C:axon"/>
    <property type="evidence" value="ECO:0007669"/>
    <property type="project" value="TreeGrafter"/>
</dbReference>
<dbReference type="SMART" id="SM00409">
    <property type="entry name" value="IG"/>
    <property type="match status" value="3"/>
</dbReference>
<sequence length="537" mass="59842">GHTEILGSISITENSSVFCDEAKPPSHWRKAVWGLVHYPSRLEGRPERPRCSGHNSLTVSARCEQMDTNQLHVLVLVGFPLIGLATGDFDTSPVIKSIPTTVRVREHESVLLPCYVDNLGASKVTWWKEDEIIAQGSTVFGSNLALFSNNTLEVSDVTATDTGHYTCVVTRTPPWGPINQQHAIEVLYPPRLNMTPTGEVEVELDEEVTISCFADGSPKPEIKWLFKDDELKLLNTRNVLQFIANKGSLTGEYSCVATNGIGDNTAASVFIRVIYPPRVAIEKSWIHSSPGMRSELTCDIEGSPHPQVEWQLDDVPIVYSHRVHKIRHGSKHSLVITRTTFTDFGLYKCIVSNKLGSTYQVVQLSALPNLPVFKKTQQEKLSDRATLAWEVDSYSPINQYDLLFRKQRQNGSPNNWTKIVVPGDGLSGGPIHTQVFTLTGLSPSVVYEAAVRARNRYGWSRPTNIYRFSTLGADLENEFTTEGGSIESNTLIEFPPEFKPNRNSERKLHSPNSSSRTSFLWTTVIPTIALIVRSVVR</sequence>
<dbReference type="EMBL" id="GDHC01019081">
    <property type="protein sequence ID" value="JAP99547.1"/>
    <property type="molecule type" value="Transcribed_RNA"/>
</dbReference>
<feature type="region of interest" description="Disordered" evidence="4">
    <location>
        <begin position="494"/>
        <end position="515"/>
    </location>
</feature>
<dbReference type="InterPro" id="IPR007110">
    <property type="entry name" value="Ig-like_dom"/>
</dbReference>
<dbReference type="GO" id="GO:0050808">
    <property type="term" value="P:synapse organization"/>
    <property type="evidence" value="ECO:0007669"/>
    <property type="project" value="TreeGrafter"/>
</dbReference>
<evidence type="ECO:0000256" key="4">
    <source>
        <dbReference type="SAM" id="MobiDB-lite"/>
    </source>
</evidence>
<reference evidence="7" key="1">
    <citation type="journal article" date="2016" name="Gigascience">
        <title>De novo construction of an expanded transcriptome assembly for the western tarnished plant bug, Lygus hesperus.</title>
        <authorList>
            <person name="Tassone E.E."/>
            <person name="Geib S.M."/>
            <person name="Hall B."/>
            <person name="Fabrick J.A."/>
            <person name="Brent C.S."/>
            <person name="Hull J.J."/>
        </authorList>
    </citation>
    <scope>NUCLEOTIDE SEQUENCE</scope>
</reference>
<feature type="non-terminal residue" evidence="7">
    <location>
        <position position="1"/>
    </location>
</feature>
<protein>
    <submittedName>
        <fullName evidence="7">Hemicentin-2</fullName>
    </submittedName>
</protein>
<keyword evidence="1" id="KW-0677">Repeat</keyword>
<dbReference type="SMART" id="SM00060">
    <property type="entry name" value="FN3"/>
    <property type="match status" value="1"/>
</dbReference>
<dbReference type="CDD" id="cd00096">
    <property type="entry name" value="Ig"/>
    <property type="match status" value="2"/>
</dbReference>
<gene>
    <name evidence="7" type="primary">HMCN2_3</name>
    <name evidence="7" type="ORF">g.60426</name>
</gene>
<feature type="domain" description="Fibronectin type-III" evidence="6">
    <location>
        <begin position="367"/>
        <end position="473"/>
    </location>
</feature>
<dbReference type="InterPro" id="IPR003961">
    <property type="entry name" value="FN3_dom"/>
</dbReference>
<dbReference type="InterPro" id="IPR003598">
    <property type="entry name" value="Ig_sub2"/>
</dbReference>
<evidence type="ECO:0000259" key="6">
    <source>
        <dbReference type="PROSITE" id="PS50853"/>
    </source>
</evidence>
<dbReference type="GO" id="GO:0043025">
    <property type="term" value="C:neuronal cell body"/>
    <property type="evidence" value="ECO:0007669"/>
    <property type="project" value="TreeGrafter"/>
</dbReference>
<feature type="domain" description="Ig-like" evidence="5">
    <location>
        <begin position="277"/>
        <end position="365"/>
    </location>
</feature>
<dbReference type="InterPro" id="IPR036116">
    <property type="entry name" value="FN3_sf"/>
</dbReference>
<dbReference type="InterPro" id="IPR013098">
    <property type="entry name" value="Ig_I-set"/>
</dbReference>
<accession>A0A146KT87</accession>
<dbReference type="PANTHER" id="PTHR45080">
    <property type="entry name" value="CONTACTIN 5"/>
    <property type="match status" value="1"/>
</dbReference>
<evidence type="ECO:0000259" key="5">
    <source>
        <dbReference type="PROSITE" id="PS50835"/>
    </source>
</evidence>
<evidence type="ECO:0000256" key="1">
    <source>
        <dbReference type="ARBA" id="ARBA00022737"/>
    </source>
</evidence>
<dbReference type="CDD" id="cd00063">
    <property type="entry name" value="FN3"/>
    <property type="match status" value="1"/>
</dbReference>
<dbReference type="PROSITE" id="PS50835">
    <property type="entry name" value="IG_LIKE"/>
    <property type="match status" value="3"/>
</dbReference>
<dbReference type="Pfam" id="PF07679">
    <property type="entry name" value="I-set"/>
    <property type="match status" value="1"/>
</dbReference>
<keyword evidence="3" id="KW-0393">Immunoglobulin domain</keyword>
<dbReference type="AlphaFoldDB" id="A0A146KT87"/>
<feature type="domain" description="Ig-like" evidence="5">
    <location>
        <begin position="93"/>
        <end position="170"/>
    </location>
</feature>
<dbReference type="PANTHER" id="PTHR45080:SF4">
    <property type="entry name" value="GH03113P"/>
    <property type="match status" value="1"/>
</dbReference>
<evidence type="ECO:0000256" key="2">
    <source>
        <dbReference type="ARBA" id="ARBA00023157"/>
    </source>
</evidence>
<evidence type="ECO:0000256" key="3">
    <source>
        <dbReference type="ARBA" id="ARBA00023319"/>
    </source>
</evidence>
<keyword evidence="2" id="KW-1015">Disulfide bond</keyword>
<proteinExistence type="predicted"/>
<organism evidence="7">
    <name type="scientific">Lygus hesperus</name>
    <name type="common">Western plant bug</name>
    <dbReference type="NCBI Taxonomy" id="30085"/>
    <lineage>
        <taxon>Eukaryota</taxon>
        <taxon>Metazoa</taxon>
        <taxon>Ecdysozoa</taxon>
        <taxon>Arthropoda</taxon>
        <taxon>Hexapoda</taxon>
        <taxon>Insecta</taxon>
        <taxon>Pterygota</taxon>
        <taxon>Neoptera</taxon>
        <taxon>Paraneoptera</taxon>
        <taxon>Hemiptera</taxon>
        <taxon>Heteroptera</taxon>
        <taxon>Panheteroptera</taxon>
        <taxon>Cimicomorpha</taxon>
        <taxon>Miridae</taxon>
        <taxon>Mirini</taxon>
        <taxon>Lygus</taxon>
    </lineage>
</organism>
<dbReference type="InterPro" id="IPR036179">
    <property type="entry name" value="Ig-like_dom_sf"/>
</dbReference>
<feature type="compositionally biased region" description="Basic and acidic residues" evidence="4">
    <location>
        <begin position="499"/>
        <end position="508"/>
    </location>
</feature>
<dbReference type="SMART" id="SM00408">
    <property type="entry name" value="IGc2"/>
    <property type="match status" value="3"/>
</dbReference>
<name>A0A146KT87_LYGHE</name>
<dbReference type="InterPro" id="IPR013783">
    <property type="entry name" value="Ig-like_fold"/>
</dbReference>
<dbReference type="GO" id="GO:0008046">
    <property type="term" value="F:axon guidance receptor activity"/>
    <property type="evidence" value="ECO:0007669"/>
    <property type="project" value="TreeGrafter"/>
</dbReference>
<dbReference type="Gene3D" id="2.60.40.10">
    <property type="entry name" value="Immunoglobulins"/>
    <property type="match status" value="4"/>
</dbReference>
<dbReference type="SUPFAM" id="SSF48726">
    <property type="entry name" value="Immunoglobulin"/>
    <property type="match status" value="3"/>
</dbReference>
<dbReference type="InterPro" id="IPR003599">
    <property type="entry name" value="Ig_sub"/>
</dbReference>
<dbReference type="PROSITE" id="PS50853">
    <property type="entry name" value="FN3"/>
    <property type="match status" value="1"/>
</dbReference>
<feature type="domain" description="Ig-like" evidence="5">
    <location>
        <begin position="190"/>
        <end position="268"/>
    </location>
</feature>
<dbReference type="GO" id="GO:0007156">
    <property type="term" value="P:homophilic cell adhesion via plasma membrane adhesion molecules"/>
    <property type="evidence" value="ECO:0007669"/>
    <property type="project" value="TreeGrafter"/>
</dbReference>
<dbReference type="FunFam" id="2.60.40.10:FF:000032">
    <property type="entry name" value="palladin isoform X1"/>
    <property type="match status" value="1"/>
</dbReference>
<dbReference type="Pfam" id="PF13927">
    <property type="entry name" value="Ig_3"/>
    <property type="match status" value="2"/>
</dbReference>
<dbReference type="Pfam" id="PF00041">
    <property type="entry name" value="fn3"/>
    <property type="match status" value="1"/>
</dbReference>
<dbReference type="InterPro" id="IPR050958">
    <property type="entry name" value="Cell_Adh-Cytoskel_Orgn"/>
</dbReference>
<dbReference type="GO" id="GO:0005886">
    <property type="term" value="C:plasma membrane"/>
    <property type="evidence" value="ECO:0007669"/>
    <property type="project" value="TreeGrafter"/>
</dbReference>